<dbReference type="InterPro" id="IPR010582">
    <property type="entry name" value="Catalase_immune_responsive"/>
</dbReference>
<dbReference type="InterPro" id="IPR020835">
    <property type="entry name" value="Catalase_sf"/>
</dbReference>
<evidence type="ECO:0000256" key="2">
    <source>
        <dbReference type="ARBA" id="ARBA00005329"/>
    </source>
</evidence>
<keyword evidence="6 12" id="KW-0479">Metal-binding</keyword>
<dbReference type="InterPro" id="IPR040333">
    <property type="entry name" value="Catalase_3"/>
</dbReference>
<dbReference type="PANTHER" id="PTHR11465">
    <property type="entry name" value="CATALASE"/>
    <property type="match status" value="1"/>
</dbReference>
<dbReference type="InterPro" id="IPR011614">
    <property type="entry name" value="Catalase_core"/>
</dbReference>
<dbReference type="Proteomes" id="UP000034444">
    <property type="component" value="Chromosome"/>
</dbReference>
<dbReference type="EC" id="1.11.1.6" evidence="3 13"/>
<dbReference type="GO" id="GO:0046872">
    <property type="term" value="F:metal ion binding"/>
    <property type="evidence" value="ECO:0007669"/>
    <property type="project" value="UniProtKB-KW"/>
</dbReference>
<comment type="similarity">
    <text evidence="2 13">Belongs to the catalase family.</text>
</comment>
<gene>
    <name evidence="16" type="ORF">YH65_09035</name>
</gene>
<name>A0A7U4RR63_9BACT</name>
<dbReference type="GO" id="GO:0042542">
    <property type="term" value="P:response to hydrogen peroxide"/>
    <property type="evidence" value="ECO:0007669"/>
    <property type="project" value="TreeGrafter"/>
</dbReference>
<feature type="binding site" description="axial binding residue" evidence="12">
    <location>
        <position position="337"/>
    </location>
    <ligand>
        <name>heme</name>
        <dbReference type="ChEBI" id="CHEBI:30413"/>
    </ligand>
    <ligandPart>
        <name>Fe</name>
        <dbReference type="ChEBI" id="CHEBI:18248"/>
    </ligandPart>
</feature>
<keyword evidence="7 13" id="KW-0560">Oxidoreductase</keyword>
<feature type="active site" evidence="11">
    <location>
        <position position="127"/>
    </location>
</feature>
<dbReference type="InterPro" id="IPR024711">
    <property type="entry name" value="Catalase_clade1/3"/>
</dbReference>
<evidence type="ECO:0000256" key="1">
    <source>
        <dbReference type="ARBA" id="ARBA00001971"/>
    </source>
</evidence>
<evidence type="ECO:0000256" key="8">
    <source>
        <dbReference type="ARBA" id="ARBA00023004"/>
    </source>
</evidence>
<dbReference type="InterPro" id="IPR018028">
    <property type="entry name" value="Catalase"/>
</dbReference>
<organism evidence="16 17">
    <name type="scientific">Sulfurovum lithotrophicum</name>
    <dbReference type="NCBI Taxonomy" id="206403"/>
    <lineage>
        <taxon>Bacteria</taxon>
        <taxon>Pseudomonadati</taxon>
        <taxon>Campylobacterota</taxon>
        <taxon>Epsilonproteobacteria</taxon>
        <taxon>Campylobacterales</taxon>
        <taxon>Sulfurovaceae</taxon>
        <taxon>Sulfurovum</taxon>
    </lineage>
</organism>
<dbReference type="PANTHER" id="PTHR11465:SF9">
    <property type="entry name" value="CATALASE"/>
    <property type="match status" value="1"/>
</dbReference>
<dbReference type="GO" id="GO:0004096">
    <property type="term" value="F:catalase activity"/>
    <property type="evidence" value="ECO:0007669"/>
    <property type="project" value="UniProtKB-EC"/>
</dbReference>
<dbReference type="SMART" id="SM01060">
    <property type="entry name" value="Catalase"/>
    <property type="match status" value="1"/>
</dbReference>
<proteinExistence type="inferred from homology"/>
<accession>A0A7U4RR63</accession>
<evidence type="ECO:0000256" key="9">
    <source>
        <dbReference type="ARBA" id="ARBA00023324"/>
    </source>
</evidence>
<evidence type="ECO:0000256" key="10">
    <source>
        <dbReference type="ARBA" id="ARBA00049254"/>
    </source>
</evidence>
<dbReference type="GO" id="GO:0042744">
    <property type="term" value="P:hydrogen peroxide catabolic process"/>
    <property type="evidence" value="ECO:0007669"/>
    <property type="project" value="UniProtKB-KW"/>
</dbReference>
<evidence type="ECO:0000256" key="3">
    <source>
        <dbReference type="ARBA" id="ARBA00012314"/>
    </source>
</evidence>
<dbReference type="PROSITE" id="PS00438">
    <property type="entry name" value="CATALASE_2"/>
    <property type="match status" value="1"/>
</dbReference>
<evidence type="ECO:0000256" key="6">
    <source>
        <dbReference type="ARBA" id="ARBA00022723"/>
    </source>
</evidence>
<feature type="active site" evidence="11">
    <location>
        <position position="54"/>
    </location>
</feature>
<dbReference type="KEGG" id="slh:YH65_09035"/>
<dbReference type="PROSITE" id="PS51402">
    <property type="entry name" value="CATALASE_3"/>
    <property type="match status" value="1"/>
</dbReference>
<evidence type="ECO:0000313" key="17">
    <source>
        <dbReference type="Proteomes" id="UP000034444"/>
    </source>
</evidence>
<dbReference type="InterPro" id="IPR024708">
    <property type="entry name" value="Catalase_AS"/>
</dbReference>
<dbReference type="RefSeq" id="WP_046551572.1">
    <property type="nucleotide sequence ID" value="NZ_CP011308.1"/>
</dbReference>
<dbReference type="SUPFAM" id="SSF56634">
    <property type="entry name" value="Heme-dependent catalase-like"/>
    <property type="match status" value="1"/>
</dbReference>
<dbReference type="Gene3D" id="2.40.180.10">
    <property type="entry name" value="Catalase core domain"/>
    <property type="match status" value="1"/>
</dbReference>
<dbReference type="AlphaFoldDB" id="A0A7U4RR63"/>
<dbReference type="PRINTS" id="PR00067">
    <property type="entry name" value="CATALASE"/>
</dbReference>
<dbReference type="GO" id="GO:0005737">
    <property type="term" value="C:cytoplasm"/>
    <property type="evidence" value="ECO:0007669"/>
    <property type="project" value="TreeGrafter"/>
</dbReference>
<reference evidence="16 17" key="1">
    <citation type="submission" date="2015-04" db="EMBL/GenBank/DDBJ databases">
        <title>Complete genome sequence of Sulfurovum lithotrophicum ATCC BAA-797T.</title>
        <authorList>
            <person name="Ahn J."/>
            <person name="Park G."/>
            <person name="Jeon W."/>
            <person name="Jang Y."/>
            <person name="Jang M."/>
            <person name="Lee H."/>
            <person name="Lee H."/>
        </authorList>
    </citation>
    <scope>NUCLEOTIDE SEQUENCE [LARGE SCALE GENOMIC DNA]</scope>
    <source>
        <strain evidence="17">ATCC BAA-797 / 42BKT</strain>
    </source>
</reference>
<protein>
    <recommendedName>
        <fullName evidence="3 13">Catalase</fullName>
        <ecNumber evidence="3 13">1.11.1.6</ecNumber>
    </recommendedName>
</protein>
<evidence type="ECO:0000313" key="16">
    <source>
        <dbReference type="EMBL" id="AKF25500.1"/>
    </source>
</evidence>
<evidence type="ECO:0000256" key="4">
    <source>
        <dbReference type="ARBA" id="ARBA00022559"/>
    </source>
</evidence>
<sequence>MKKIDLTTANGRKVDNNQNSLTAGSRGPVLMQDVYLQEKLAHFDREEIPERIVHAKGAGAHGTFTVTNDITQYTKAAIFSEVGKQTRTFTRFSTVGGERGSADTARDPRGFATKFYTAEGNWDLVGNNTPVFFIRDPLKFPDFIHTQKRMPDSNLKSDNMMWDFWSKSPESLHQITTLFSNRGTPDGYRHMNGYSSHTYSFINANNERFWVKFHLKTMQGIKNLSADEATKLAGTNPDYATEDLFVSIKNGEFPSWKVHVQIMPEVEAENYAINPFDVTKVWPHADYPLIEVGILELNKNPKNYFNEVEQAAFSPSNKVPGIGLSPDKMLQGRLFSYPDTQRYRLGVNYNALPINKPDVEVNNGFRNGAMRFDDNGGDSLNYEPSHYTVPTESPELSEPPFKINGDADRYAYDSDENSDFVQAGNLYRLLSKSEQNDLVTNIVGSLSNATSEIQALQISHFKKADLGYGRTIEKQLRGNK</sequence>
<feature type="region of interest" description="Disordered" evidence="14">
    <location>
        <begin position="1"/>
        <end position="25"/>
    </location>
</feature>
<dbReference type="FunFam" id="2.40.180.10:FF:000001">
    <property type="entry name" value="Catalase"/>
    <property type="match status" value="1"/>
</dbReference>
<dbReference type="CDD" id="cd08156">
    <property type="entry name" value="catalase_clade_3"/>
    <property type="match status" value="1"/>
</dbReference>
<evidence type="ECO:0000256" key="7">
    <source>
        <dbReference type="ARBA" id="ARBA00023002"/>
    </source>
</evidence>
<dbReference type="EMBL" id="CP011308">
    <property type="protein sequence ID" value="AKF25500.1"/>
    <property type="molecule type" value="Genomic_DNA"/>
</dbReference>
<dbReference type="InterPro" id="IPR002226">
    <property type="entry name" value="Catalase_haem_BS"/>
</dbReference>
<comment type="catalytic activity">
    <reaction evidence="10 13">
        <text>2 H2O2 = O2 + 2 H2O</text>
        <dbReference type="Rhea" id="RHEA:20309"/>
        <dbReference type="ChEBI" id="CHEBI:15377"/>
        <dbReference type="ChEBI" id="CHEBI:15379"/>
        <dbReference type="ChEBI" id="CHEBI:16240"/>
        <dbReference type="EC" id="1.11.1.6"/>
    </reaction>
</comment>
<dbReference type="Pfam" id="PF06628">
    <property type="entry name" value="Catalase-rel"/>
    <property type="match status" value="1"/>
</dbReference>
<feature type="domain" description="Catalase core" evidence="15">
    <location>
        <begin position="7"/>
        <end position="391"/>
    </location>
</feature>
<keyword evidence="4 13" id="KW-0575">Peroxidase</keyword>
<evidence type="ECO:0000256" key="12">
    <source>
        <dbReference type="PIRSR" id="PIRSR038928-2"/>
    </source>
</evidence>
<evidence type="ECO:0000256" key="13">
    <source>
        <dbReference type="RuleBase" id="RU000498"/>
    </source>
</evidence>
<dbReference type="PIRSF" id="PIRSF038928">
    <property type="entry name" value="Catalase_clade1-3"/>
    <property type="match status" value="1"/>
</dbReference>
<evidence type="ECO:0000256" key="11">
    <source>
        <dbReference type="PIRSR" id="PIRSR038928-1"/>
    </source>
</evidence>
<evidence type="ECO:0000256" key="5">
    <source>
        <dbReference type="ARBA" id="ARBA00022617"/>
    </source>
</evidence>
<dbReference type="PROSITE" id="PS00437">
    <property type="entry name" value="CATALASE_1"/>
    <property type="match status" value="1"/>
</dbReference>
<keyword evidence="17" id="KW-1185">Reference proteome</keyword>
<dbReference type="GO" id="GO:0020037">
    <property type="term" value="F:heme binding"/>
    <property type="evidence" value="ECO:0007669"/>
    <property type="project" value="InterPro"/>
</dbReference>
<comment type="cofactor">
    <cofactor evidence="1 12">
        <name>heme</name>
        <dbReference type="ChEBI" id="CHEBI:30413"/>
    </cofactor>
</comment>
<keyword evidence="5 12" id="KW-0349">Heme</keyword>
<dbReference type="OrthoDB" id="3169619at2"/>
<keyword evidence="9 13" id="KW-0376">Hydrogen peroxide</keyword>
<evidence type="ECO:0000259" key="15">
    <source>
        <dbReference type="SMART" id="SM01060"/>
    </source>
</evidence>
<dbReference type="Pfam" id="PF00199">
    <property type="entry name" value="Catalase"/>
    <property type="match status" value="1"/>
</dbReference>
<reference evidence="17" key="2">
    <citation type="journal article" date="2017" name="Stand. Genomic Sci.">
        <title>Complete genome sequence of the sulfur-oxidizing chemolithoautotrophic Sulfurovum lithotrophicum 42BKTT.</title>
        <authorList>
            <person name="Jeon W."/>
            <person name="Priscilla L."/>
            <person name="Park G."/>
            <person name="Lee H."/>
            <person name="Lee N."/>
            <person name="Lee D."/>
            <person name="Kwon H."/>
            <person name="Ahn I."/>
            <person name="Lee C."/>
            <person name="Lee H."/>
            <person name="Ahn J."/>
        </authorList>
    </citation>
    <scope>NUCLEOTIDE SEQUENCE [LARGE SCALE GENOMIC DNA]</scope>
    <source>
        <strain evidence="17">ATCC BAA-797 / 42BKT</strain>
    </source>
</reference>
<evidence type="ECO:0000256" key="14">
    <source>
        <dbReference type="SAM" id="MobiDB-lite"/>
    </source>
</evidence>
<keyword evidence="8 12" id="KW-0408">Iron</keyword>